<accession>W2JLT8</accession>
<dbReference type="InterPro" id="IPR027417">
    <property type="entry name" value="P-loop_NTPase"/>
</dbReference>
<reference evidence="3 4" key="1">
    <citation type="submission" date="2013-11" db="EMBL/GenBank/DDBJ databases">
        <title>The Genome Sequence of Phytophthora parasitica CJ05E6.</title>
        <authorList>
            <consortium name="The Broad Institute Genomics Platform"/>
            <person name="Russ C."/>
            <person name="Tyler B."/>
            <person name="Panabieres F."/>
            <person name="Shan W."/>
            <person name="Tripathy S."/>
            <person name="Grunwald N."/>
            <person name="Machado M."/>
            <person name="Johnson C.S."/>
            <person name="Arredondo F."/>
            <person name="Hong C."/>
            <person name="Coffey M."/>
            <person name="Young S.K."/>
            <person name="Zeng Q."/>
            <person name="Gargeya S."/>
            <person name="Fitzgerald M."/>
            <person name="Abouelleil A."/>
            <person name="Alvarado L."/>
            <person name="Chapman S.B."/>
            <person name="Gainer-Dewar J."/>
            <person name="Goldberg J."/>
            <person name="Griggs A."/>
            <person name="Gujja S."/>
            <person name="Hansen M."/>
            <person name="Howarth C."/>
            <person name="Imamovic A."/>
            <person name="Ireland A."/>
            <person name="Larimer J."/>
            <person name="McCowan C."/>
            <person name="Murphy C."/>
            <person name="Pearson M."/>
            <person name="Poon T.W."/>
            <person name="Priest M."/>
            <person name="Roberts A."/>
            <person name="Saif S."/>
            <person name="Shea T."/>
            <person name="Sykes S."/>
            <person name="Wortman J."/>
            <person name="Nusbaum C."/>
            <person name="Birren B."/>
        </authorList>
    </citation>
    <scope>NUCLEOTIDE SEQUENCE [LARGE SCALE GENOMIC DNA]</scope>
    <source>
        <strain evidence="3 4">CJ05E6</strain>
    </source>
</reference>
<evidence type="ECO:0000256" key="1">
    <source>
        <dbReference type="SAM" id="Coils"/>
    </source>
</evidence>
<sequence length="426" mass="47377">PKLTSLQHQMDASLVPASATPSLHNFLFLGNPGTGKSTLINCLAGTSIFKSGLSYGGGLTKEFQKRIHDNVQYMDTPGLADRDIQENAAAAITEALSQSGMYKLFFMVRLENGRVVSDDLATIEVVLSSIDLKEIPFTVLINNVKKRQYAQMMEKGPDFVKVVTLINSTKHTTSHIAFIPVIDALDEEDNAVTKLPPDVEHLIRFHAPTVEISPNDVRSIRIEDFKKVSEELREEQEKLLNDTALMKRRIAELSTKPNFFSCTWRKVAALFDEHIMQPVVQCTHSRRPNADIRTAKPQENKHFDSADDGIVAHAVDTGTMDAVNTTGAPNVIAEEKPQPSPPNEQNETMNLAHNISGKNIERYNDRAQELQTEAGERLVEIGVAPPSNLSKIPELQRVQHVGDPVLHTEAFRLRYLDDDGDEAMQP</sequence>
<name>W2JLT8_PHYNI</name>
<dbReference type="VEuPathDB" id="FungiDB:PPTG_07693"/>
<evidence type="ECO:0000313" key="4">
    <source>
        <dbReference type="Proteomes" id="UP000053864"/>
    </source>
</evidence>
<dbReference type="EMBL" id="KI671268">
    <property type="protein sequence ID" value="ETL47369.1"/>
    <property type="molecule type" value="Genomic_DNA"/>
</dbReference>
<keyword evidence="1" id="KW-0175">Coiled coil</keyword>
<gene>
    <name evidence="3" type="ORF">L916_02881</name>
</gene>
<feature type="coiled-coil region" evidence="1">
    <location>
        <begin position="222"/>
        <end position="249"/>
    </location>
</feature>
<dbReference type="GO" id="GO:0005525">
    <property type="term" value="F:GTP binding"/>
    <property type="evidence" value="ECO:0007669"/>
    <property type="project" value="InterPro"/>
</dbReference>
<dbReference type="Gene3D" id="3.40.50.300">
    <property type="entry name" value="P-loop containing nucleotide triphosphate hydrolases"/>
    <property type="match status" value="1"/>
</dbReference>
<protein>
    <recommendedName>
        <fullName evidence="2">G domain-containing protein</fullName>
    </recommendedName>
</protein>
<organism evidence="3 4">
    <name type="scientific">Phytophthora nicotianae</name>
    <name type="common">Potato buckeye rot agent</name>
    <name type="synonym">Phytophthora parasitica</name>
    <dbReference type="NCBI Taxonomy" id="4792"/>
    <lineage>
        <taxon>Eukaryota</taxon>
        <taxon>Sar</taxon>
        <taxon>Stramenopiles</taxon>
        <taxon>Oomycota</taxon>
        <taxon>Peronosporomycetes</taxon>
        <taxon>Peronosporales</taxon>
        <taxon>Peronosporaceae</taxon>
        <taxon>Phytophthora</taxon>
    </lineage>
</organism>
<feature type="domain" description="G" evidence="2">
    <location>
        <begin position="27"/>
        <end position="142"/>
    </location>
</feature>
<dbReference type="AlphaFoldDB" id="W2JLT8"/>
<dbReference type="InterPro" id="IPR006073">
    <property type="entry name" value="GTP-bd"/>
</dbReference>
<proteinExistence type="predicted"/>
<dbReference type="CDD" id="cd00882">
    <property type="entry name" value="Ras_like_GTPase"/>
    <property type="match status" value="1"/>
</dbReference>
<dbReference type="Proteomes" id="UP000053864">
    <property type="component" value="Unassembled WGS sequence"/>
</dbReference>
<dbReference type="SUPFAM" id="SSF52540">
    <property type="entry name" value="P-loop containing nucleoside triphosphate hydrolases"/>
    <property type="match status" value="1"/>
</dbReference>
<dbReference type="Pfam" id="PF01926">
    <property type="entry name" value="MMR_HSR1"/>
    <property type="match status" value="1"/>
</dbReference>
<feature type="non-terminal residue" evidence="3">
    <location>
        <position position="1"/>
    </location>
</feature>
<evidence type="ECO:0000313" key="3">
    <source>
        <dbReference type="EMBL" id="ETL47369.1"/>
    </source>
</evidence>
<evidence type="ECO:0000259" key="2">
    <source>
        <dbReference type="Pfam" id="PF01926"/>
    </source>
</evidence>